<evidence type="ECO:0000313" key="2">
    <source>
        <dbReference type="Proteomes" id="UP000078540"/>
    </source>
</evidence>
<dbReference type="Proteomes" id="UP000078540">
    <property type="component" value="Unassembled WGS sequence"/>
</dbReference>
<gene>
    <name evidence="1" type="ORF">ALC53_01563</name>
</gene>
<sequence>VVSGRARQDISIIFAEMIARDTLQTVSGSSTLAKKVSRDWARVFTTSGCLTSERFDTPRRSRGAVLPRKGERFLASGGLLFPGRIIQLPGGQIYAGKVGGEQIGDRRGAVAAVAAAARDGRRSPKRTGQRAS</sequence>
<keyword evidence="2" id="KW-1185">Reference proteome</keyword>
<name>A0A195BT86_9HYME</name>
<accession>A0A195BT86</accession>
<evidence type="ECO:0000313" key="1">
    <source>
        <dbReference type="EMBL" id="KYM91151.1"/>
    </source>
</evidence>
<proteinExistence type="predicted"/>
<feature type="non-terminal residue" evidence="1">
    <location>
        <position position="1"/>
    </location>
</feature>
<dbReference type="EMBL" id="KQ976408">
    <property type="protein sequence ID" value="KYM91151.1"/>
    <property type="molecule type" value="Genomic_DNA"/>
</dbReference>
<reference evidence="1 2" key="1">
    <citation type="submission" date="2015-09" db="EMBL/GenBank/DDBJ databases">
        <title>Atta colombica WGS genome.</title>
        <authorList>
            <person name="Nygaard S."/>
            <person name="Hu H."/>
            <person name="Boomsma J."/>
            <person name="Zhang G."/>
        </authorList>
    </citation>
    <scope>NUCLEOTIDE SEQUENCE [LARGE SCALE GENOMIC DNA]</scope>
    <source>
        <strain evidence="1">Treedump-2</strain>
        <tissue evidence="1">Whole body</tissue>
    </source>
</reference>
<dbReference type="AlphaFoldDB" id="A0A195BT86"/>
<protein>
    <submittedName>
        <fullName evidence="1">Uncharacterized protein</fullName>
    </submittedName>
</protein>
<organism evidence="1 2">
    <name type="scientific">Atta colombica</name>
    <dbReference type="NCBI Taxonomy" id="520822"/>
    <lineage>
        <taxon>Eukaryota</taxon>
        <taxon>Metazoa</taxon>
        <taxon>Ecdysozoa</taxon>
        <taxon>Arthropoda</taxon>
        <taxon>Hexapoda</taxon>
        <taxon>Insecta</taxon>
        <taxon>Pterygota</taxon>
        <taxon>Neoptera</taxon>
        <taxon>Endopterygota</taxon>
        <taxon>Hymenoptera</taxon>
        <taxon>Apocrita</taxon>
        <taxon>Aculeata</taxon>
        <taxon>Formicoidea</taxon>
        <taxon>Formicidae</taxon>
        <taxon>Myrmicinae</taxon>
        <taxon>Atta</taxon>
    </lineage>
</organism>